<dbReference type="OMA" id="VERAMYQ"/>
<keyword evidence="4" id="KW-1185">Reference proteome</keyword>
<dbReference type="InterPro" id="IPR029787">
    <property type="entry name" value="Nucleotide_cyclase"/>
</dbReference>
<feature type="transmembrane region" description="Helical" evidence="2">
    <location>
        <begin position="124"/>
        <end position="146"/>
    </location>
</feature>
<dbReference type="SUPFAM" id="SSF55073">
    <property type="entry name" value="Nucleotide cyclase"/>
    <property type="match status" value="1"/>
</dbReference>
<accession>A0A6A5C0N1</accession>
<evidence type="ECO:0000313" key="4">
    <source>
        <dbReference type="Proteomes" id="UP000444721"/>
    </source>
</evidence>
<dbReference type="GeneID" id="68109767"/>
<dbReference type="OrthoDB" id="10259058at2759"/>
<sequence length="896" mass="102548">MEEEYQEQQPPSPPPQQQQLGPQHHISMEGQQLLPSEKQQEHHQRQQQQPLSSSSSQPFHHYTQSVPNEPISNLRAARLYTKRSSSIVVGKGKENTEETYSEDGDENNTRGVRNIIPLFKSSRVVLLILVSSSILLTMILLTLVWVPTFSSSVYSLSEKNRLKEFNGIVSFITQSIREVVLVSEASKNLLKYGFDFSNSTWVERAMYQIYKSEQQFHKGSTVSTYIGDVLGNVVGIVNAYGVDMLVVINNTHTLLYQCQTSDDDICVHNTKPNKILSGASMENTINQALRFPGEPSFTPSYVDTRNSDAVLISLVNSIQVENQEIFYYFGYDISTRKIGSYLSETCTNIADSLVFIFESTTNNLISSSFPRFSYYNGNERKTSLNMHEIPRAVVISETLLQKLEGNFKNLRCGEYMLVAHADELIASHRICLQEDIDWVIVFSVKQWTYISTLVITLIVALGFSFIILLFGIIFGILASLKFSQPIYRLIELVKSVGEMDFDNIPDTPEKLFFSEMQDLQTNFLDMIKRIKSYRAFIPTHILQELESNNAKSQSMQQEDFKKTLVGLGRRLSSRKLLLQKKMVAPPKELFALGLEGRYVTQMCIFIQGFDSIVEICEHKDILVVLGEIYETLMNTTKSTSGQIGIFENNYITVSWNSTMHQPNHEQKGVSSGTKFFKKINSIKDTRWRSYELFRSNPKLYEDLRFRVTLATQLCQCGNIGTEEFKSHTIIGSIQKNVRTLIDVGIQYDIGILTTEDIFMICSTDYAMRYIDTADLAADMSVASSKYAVKQTKLFEVGESLDIILDEWIYELADKEHKSKWVKYQKGCSFYFEHKYQEAKEILSEFEQEYFKKYHIMDLPAQHMIQLCNQKMREQGIVDHQQVGIESDHKIASSVVQ</sequence>
<dbReference type="VEuPathDB" id="AmoebaDB:NF0112590"/>
<protein>
    <recommendedName>
        <fullName evidence="5">Guanylate cyclase domain-containing protein</fullName>
    </recommendedName>
</protein>
<dbReference type="VEuPathDB" id="AmoebaDB:FDP41_002549"/>
<proteinExistence type="predicted"/>
<reference evidence="3 4" key="1">
    <citation type="journal article" date="2019" name="Sci. Rep.">
        <title>Nanopore sequencing improves the draft genome of the human pathogenic amoeba Naegleria fowleri.</title>
        <authorList>
            <person name="Liechti N."/>
            <person name="Schurch N."/>
            <person name="Bruggmann R."/>
            <person name="Wittwer M."/>
        </authorList>
    </citation>
    <scope>NUCLEOTIDE SEQUENCE [LARGE SCALE GENOMIC DNA]</scope>
    <source>
        <strain evidence="3 4">ATCC 30894</strain>
    </source>
</reference>
<organism evidence="3 4">
    <name type="scientific">Naegleria fowleri</name>
    <name type="common">Brain eating amoeba</name>
    <dbReference type="NCBI Taxonomy" id="5763"/>
    <lineage>
        <taxon>Eukaryota</taxon>
        <taxon>Discoba</taxon>
        <taxon>Heterolobosea</taxon>
        <taxon>Tetramitia</taxon>
        <taxon>Eutetramitia</taxon>
        <taxon>Vahlkampfiidae</taxon>
        <taxon>Naegleria</taxon>
    </lineage>
</organism>
<keyword evidence="2" id="KW-0472">Membrane</keyword>
<evidence type="ECO:0000256" key="2">
    <source>
        <dbReference type="SAM" id="Phobius"/>
    </source>
</evidence>
<dbReference type="VEuPathDB" id="AmoebaDB:NfTy_040880"/>
<dbReference type="AlphaFoldDB" id="A0A6A5C0N1"/>
<evidence type="ECO:0000256" key="1">
    <source>
        <dbReference type="SAM" id="MobiDB-lite"/>
    </source>
</evidence>
<dbReference type="RefSeq" id="XP_044563442.1">
    <property type="nucleotide sequence ID" value="XM_044705755.1"/>
</dbReference>
<feature type="transmembrane region" description="Helical" evidence="2">
    <location>
        <begin position="447"/>
        <end position="480"/>
    </location>
</feature>
<dbReference type="Gene3D" id="3.30.70.1230">
    <property type="entry name" value="Nucleotide cyclase"/>
    <property type="match status" value="1"/>
</dbReference>
<gene>
    <name evidence="3" type="ORF">FDP41_002549</name>
</gene>
<feature type="compositionally biased region" description="Low complexity" evidence="1">
    <location>
        <begin position="46"/>
        <end position="58"/>
    </location>
</feature>
<feature type="region of interest" description="Disordered" evidence="1">
    <location>
        <begin position="1"/>
        <end position="70"/>
    </location>
</feature>
<keyword evidence="2" id="KW-0812">Transmembrane</keyword>
<evidence type="ECO:0008006" key="5">
    <source>
        <dbReference type="Google" id="ProtNLM"/>
    </source>
</evidence>
<dbReference type="EMBL" id="VFQX01000029">
    <property type="protein sequence ID" value="KAF0978729.1"/>
    <property type="molecule type" value="Genomic_DNA"/>
</dbReference>
<keyword evidence="2" id="KW-1133">Transmembrane helix</keyword>
<comment type="caution">
    <text evidence="3">The sequence shown here is derived from an EMBL/GenBank/DDBJ whole genome shotgun (WGS) entry which is preliminary data.</text>
</comment>
<evidence type="ECO:0000313" key="3">
    <source>
        <dbReference type="EMBL" id="KAF0978729.1"/>
    </source>
</evidence>
<name>A0A6A5C0N1_NAEFO</name>
<dbReference type="Proteomes" id="UP000444721">
    <property type="component" value="Unassembled WGS sequence"/>
</dbReference>